<keyword evidence="4" id="KW-0732">Signal</keyword>
<dbReference type="PANTHER" id="PTHR13610:SF11">
    <property type="entry name" value="METHYLTRANSFERASE DOMAIN-CONTAINING PROTEIN"/>
    <property type="match status" value="1"/>
</dbReference>
<proteinExistence type="predicted"/>
<dbReference type="GO" id="GO:0032259">
    <property type="term" value="P:methylation"/>
    <property type="evidence" value="ECO:0007669"/>
    <property type="project" value="UniProtKB-KW"/>
</dbReference>
<dbReference type="AlphaFoldDB" id="A0A923MWX3"/>
<dbReference type="CDD" id="cd02440">
    <property type="entry name" value="AdoMet_MTases"/>
    <property type="match status" value="1"/>
</dbReference>
<dbReference type="SUPFAM" id="SSF53335">
    <property type="entry name" value="S-adenosyl-L-methionine-dependent methyltransferases"/>
    <property type="match status" value="1"/>
</dbReference>
<sequence length="250" mass="26943">MKRALLALCCALACGAAFAQGGEEVPFITSPDNVTQEMLRIANVGAGDHVIDLGSGDGRIVIVAAKRFGATGLGVEIDPALVRRSQQNARDAGVAQQVEFRVQDLFETDLSRATVVTMYLLPEFNLRLRPSLLALKPGTRIVSHDWDMGDWKPDATTVVDVPEKKVGLDKFSRVHLWVVPAKVDGLWCGADGPLVLRQAYQELAARLGAREVKGRVEGADILLEGRRLTLAGDTLRSPAASYVRARSGAC</sequence>
<name>A0A923MWX3_9BURK</name>
<feature type="domain" description="Methyltransferase" evidence="5">
    <location>
        <begin position="47"/>
        <end position="147"/>
    </location>
</feature>
<keyword evidence="1 6" id="KW-0489">Methyltransferase</keyword>
<feature type="signal peptide" evidence="4">
    <location>
        <begin position="1"/>
        <end position="19"/>
    </location>
</feature>
<accession>A0A923MWX3</accession>
<dbReference type="Pfam" id="PF13847">
    <property type="entry name" value="Methyltransf_31"/>
    <property type="match status" value="1"/>
</dbReference>
<dbReference type="PANTHER" id="PTHR13610">
    <property type="entry name" value="METHYLTRANSFERASE DOMAIN-CONTAINING PROTEIN"/>
    <property type="match status" value="1"/>
</dbReference>
<comment type="caution">
    <text evidence="6">The sequence shown here is derived from an EMBL/GenBank/DDBJ whole genome shotgun (WGS) entry which is preliminary data.</text>
</comment>
<evidence type="ECO:0000313" key="6">
    <source>
        <dbReference type="EMBL" id="MBC5786198.1"/>
    </source>
</evidence>
<reference evidence="6" key="1">
    <citation type="submission" date="2020-08" db="EMBL/GenBank/DDBJ databases">
        <title>Ramlibacter sp. USB13 16S ribosomal RNA gene genome sequencing and assembly.</title>
        <authorList>
            <person name="Kang M."/>
        </authorList>
    </citation>
    <scope>NUCLEOTIDE SEQUENCE</scope>
    <source>
        <strain evidence="6">USB13</strain>
    </source>
</reference>
<evidence type="ECO:0000313" key="7">
    <source>
        <dbReference type="Proteomes" id="UP000608513"/>
    </source>
</evidence>
<evidence type="ECO:0000256" key="4">
    <source>
        <dbReference type="SAM" id="SignalP"/>
    </source>
</evidence>
<evidence type="ECO:0000256" key="1">
    <source>
        <dbReference type="ARBA" id="ARBA00022603"/>
    </source>
</evidence>
<dbReference type="InterPro" id="IPR025714">
    <property type="entry name" value="Methyltranfer_dom"/>
</dbReference>
<dbReference type="Proteomes" id="UP000608513">
    <property type="component" value="Unassembled WGS sequence"/>
</dbReference>
<protein>
    <submittedName>
        <fullName evidence="6">Class I SAM-dependent methyltransferase</fullName>
    </submittedName>
</protein>
<dbReference type="RefSeq" id="WP_187078938.1">
    <property type="nucleotide sequence ID" value="NZ_JACORT010000015.1"/>
</dbReference>
<evidence type="ECO:0000259" key="5">
    <source>
        <dbReference type="Pfam" id="PF13847"/>
    </source>
</evidence>
<gene>
    <name evidence="6" type="ORF">H8N03_24885</name>
</gene>
<evidence type="ECO:0000256" key="2">
    <source>
        <dbReference type="ARBA" id="ARBA00022679"/>
    </source>
</evidence>
<dbReference type="EMBL" id="JACORT010000015">
    <property type="protein sequence ID" value="MBC5786198.1"/>
    <property type="molecule type" value="Genomic_DNA"/>
</dbReference>
<evidence type="ECO:0000256" key="3">
    <source>
        <dbReference type="ARBA" id="ARBA00022691"/>
    </source>
</evidence>
<dbReference type="GO" id="GO:0016279">
    <property type="term" value="F:protein-lysine N-methyltransferase activity"/>
    <property type="evidence" value="ECO:0007669"/>
    <property type="project" value="InterPro"/>
</dbReference>
<organism evidence="6 7">
    <name type="scientific">Ramlibacter cellulosilyticus</name>
    <dbReference type="NCBI Taxonomy" id="2764187"/>
    <lineage>
        <taxon>Bacteria</taxon>
        <taxon>Pseudomonadati</taxon>
        <taxon>Pseudomonadota</taxon>
        <taxon>Betaproteobacteria</taxon>
        <taxon>Burkholderiales</taxon>
        <taxon>Comamonadaceae</taxon>
        <taxon>Ramlibacter</taxon>
    </lineage>
</organism>
<dbReference type="InterPro" id="IPR029063">
    <property type="entry name" value="SAM-dependent_MTases_sf"/>
</dbReference>
<dbReference type="InterPro" id="IPR026170">
    <property type="entry name" value="FAM173A/B"/>
</dbReference>
<keyword evidence="7" id="KW-1185">Reference proteome</keyword>
<keyword evidence="2" id="KW-0808">Transferase</keyword>
<feature type="chain" id="PRO_5037942603" evidence="4">
    <location>
        <begin position="20"/>
        <end position="250"/>
    </location>
</feature>
<dbReference type="Gene3D" id="3.40.50.150">
    <property type="entry name" value="Vaccinia Virus protein VP39"/>
    <property type="match status" value="1"/>
</dbReference>
<keyword evidence="3" id="KW-0949">S-adenosyl-L-methionine</keyword>